<proteinExistence type="predicted"/>
<organism evidence="1 2">
    <name type="scientific">Dermacentor silvarum</name>
    <name type="common">Tick</name>
    <dbReference type="NCBI Taxonomy" id="543639"/>
    <lineage>
        <taxon>Eukaryota</taxon>
        <taxon>Metazoa</taxon>
        <taxon>Ecdysozoa</taxon>
        <taxon>Arthropoda</taxon>
        <taxon>Chelicerata</taxon>
        <taxon>Arachnida</taxon>
        <taxon>Acari</taxon>
        <taxon>Parasitiformes</taxon>
        <taxon>Ixodida</taxon>
        <taxon>Ixodoidea</taxon>
        <taxon>Ixodidae</taxon>
        <taxon>Rhipicephalinae</taxon>
        <taxon>Dermacentor</taxon>
    </lineage>
</organism>
<dbReference type="EMBL" id="CM023470">
    <property type="protein sequence ID" value="KAH7979456.1"/>
    <property type="molecule type" value="Genomic_DNA"/>
</dbReference>
<comment type="caution">
    <text evidence="1">The sequence shown here is derived from an EMBL/GenBank/DDBJ whole genome shotgun (WGS) entry which is preliminary data.</text>
</comment>
<keyword evidence="2" id="KW-1185">Reference proteome</keyword>
<sequence length="357" mass="39800">MEGVSQTDRQTRSSGGSHFVFSSVSLARCSHRYQTILYQLLTGVVIASSLSSTLSRAHNSVQSNVIGYVERFRQPMMTTAIWCIVLLPAELLGIAAFWLHIKFAFLRNFDAPDKPEAQIAIQLLIQNIHKDIGLFRYAEMMPTMLLLTWILVNSFNILEWSAPFDFGDYRNHLDFDYLMAILAFAVPWQRWYDGRTLDFRQEFGLAAWISRRVRSIQAPNRHLSQVVLTACSAILTEMTGDAATASMLMPAAVDAAISNRCHPLYFAVPVLVGSSTSMIFPVGSMALALLNSMTDMGARDMMVAGLMTKATTIFIMLFTVNTVGYYVFDWKETPPWLDPTGAGTIGNLSAKLDVLPI</sequence>
<name>A0ACB8DYN8_DERSI</name>
<dbReference type="Proteomes" id="UP000821865">
    <property type="component" value="Chromosome 1"/>
</dbReference>
<evidence type="ECO:0000313" key="1">
    <source>
        <dbReference type="EMBL" id="KAH7979456.1"/>
    </source>
</evidence>
<accession>A0ACB8DYN8</accession>
<gene>
    <name evidence="1" type="ORF">HPB49_009458</name>
</gene>
<evidence type="ECO:0000313" key="2">
    <source>
        <dbReference type="Proteomes" id="UP000821865"/>
    </source>
</evidence>
<protein>
    <submittedName>
        <fullName evidence="1">Uncharacterized protein</fullName>
    </submittedName>
</protein>
<reference evidence="1" key="1">
    <citation type="submission" date="2020-05" db="EMBL/GenBank/DDBJ databases">
        <title>Large-scale comparative analyses of tick genomes elucidate their genetic diversity and vector capacities.</title>
        <authorList>
            <person name="Jia N."/>
            <person name="Wang J."/>
            <person name="Shi W."/>
            <person name="Du L."/>
            <person name="Sun Y."/>
            <person name="Zhan W."/>
            <person name="Jiang J."/>
            <person name="Wang Q."/>
            <person name="Zhang B."/>
            <person name="Ji P."/>
            <person name="Sakyi L.B."/>
            <person name="Cui X."/>
            <person name="Yuan T."/>
            <person name="Jiang B."/>
            <person name="Yang W."/>
            <person name="Lam T.T.-Y."/>
            <person name="Chang Q."/>
            <person name="Ding S."/>
            <person name="Wang X."/>
            <person name="Zhu J."/>
            <person name="Ruan X."/>
            <person name="Zhao L."/>
            <person name="Wei J."/>
            <person name="Que T."/>
            <person name="Du C."/>
            <person name="Cheng J."/>
            <person name="Dai P."/>
            <person name="Han X."/>
            <person name="Huang E."/>
            <person name="Gao Y."/>
            <person name="Liu J."/>
            <person name="Shao H."/>
            <person name="Ye R."/>
            <person name="Li L."/>
            <person name="Wei W."/>
            <person name="Wang X."/>
            <person name="Wang C."/>
            <person name="Yang T."/>
            <person name="Huo Q."/>
            <person name="Li W."/>
            <person name="Guo W."/>
            <person name="Chen H."/>
            <person name="Zhou L."/>
            <person name="Ni X."/>
            <person name="Tian J."/>
            <person name="Zhou Y."/>
            <person name="Sheng Y."/>
            <person name="Liu T."/>
            <person name="Pan Y."/>
            <person name="Xia L."/>
            <person name="Li J."/>
            <person name="Zhao F."/>
            <person name="Cao W."/>
        </authorList>
    </citation>
    <scope>NUCLEOTIDE SEQUENCE</scope>
    <source>
        <strain evidence="1">Dsil-2018</strain>
    </source>
</reference>